<reference evidence="2 3" key="1">
    <citation type="submission" date="2019-05" db="EMBL/GenBank/DDBJ databases">
        <title>Another draft genome of Portunus trituberculatus and its Hox gene families provides insights of decapod evolution.</title>
        <authorList>
            <person name="Jeong J.-H."/>
            <person name="Song I."/>
            <person name="Kim S."/>
            <person name="Choi T."/>
            <person name="Kim D."/>
            <person name="Ryu S."/>
            <person name="Kim W."/>
        </authorList>
    </citation>
    <scope>NUCLEOTIDE SEQUENCE [LARGE SCALE GENOMIC DNA]</scope>
    <source>
        <tissue evidence="2">Muscle</tissue>
    </source>
</reference>
<evidence type="ECO:0000313" key="3">
    <source>
        <dbReference type="Proteomes" id="UP000324222"/>
    </source>
</evidence>
<accession>A0A5B7GRX2</accession>
<keyword evidence="3" id="KW-1185">Reference proteome</keyword>
<dbReference type="AlphaFoldDB" id="A0A5B7GRX2"/>
<evidence type="ECO:0000256" key="1">
    <source>
        <dbReference type="SAM" id="MobiDB-lite"/>
    </source>
</evidence>
<comment type="caution">
    <text evidence="2">The sequence shown here is derived from an EMBL/GenBank/DDBJ whole genome shotgun (WGS) entry which is preliminary data.</text>
</comment>
<dbReference type="Proteomes" id="UP000324222">
    <property type="component" value="Unassembled WGS sequence"/>
</dbReference>
<evidence type="ECO:0000313" key="2">
    <source>
        <dbReference type="EMBL" id="MPC60353.1"/>
    </source>
</evidence>
<proteinExistence type="predicted"/>
<dbReference type="EMBL" id="VSRR010017420">
    <property type="protein sequence ID" value="MPC60353.1"/>
    <property type="molecule type" value="Genomic_DNA"/>
</dbReference>
<gene>
    <name evidence="2" type="ORF">E2C01_054395</name>
</gene>
<sequence>MPRCGWPRGTGCGGRGRRRVMGGKGGCGGFRCGRADDLHLASPQRLGVTSYLVSVSFMWHSKPRVSVSRGWRQGGGEAPPVNSIFGLAGGSPAARRPRCHHYFCVSFGVEQ</sequence>
<organism evidence="2 3">
    <name type="scientific">Portunus trituberculatus</name>
    <name type="common">Swimming crab</name>
    <name type="synonym">Neptunus trituberculatus</name>
    <dbReference type="NCBI Taxonomy" id="210409"/>
    <lineage>
        <taxon>Eukaryota</taxon>
        <taxon>Metazoa</taxon>
        <taxon>Ecdysozoa</taxon>
        <taxon>Arthropoda</taxon>
        <taxon>Crustacea</taxon>
        <taxon>Multicrustacea</taxon>
        <taxon>Malacostraca</taxon>
        <taxon>Eumalacostraca</taxon>
        <taxon>Eucarida</taxon>
        <taxon>Decapoda</taxon>
        <taxon>Pleocyemata</taxon>
        <taxon>Brachyura</taxon>
        <taxon>Eubrachyura</taxon>
        <taxon>Portunoidea</taxon>
        <taxon>Portunidae</taxon>
        <taxon>Portuninae</taxon>
        <taxon>Portunus</taxon>
    </lineage>
</organism>
<feature type="region of interest" description="Disordered" evidence="1">
    <location>
        <begin position="1"/>
        <end position="20"/>
    </location>
</feature>
<protein>
    <submittedName>
        <fullName evidence="2">Uncharacterized protein</fullName>
    </submittedName>
</protein>
<name>A0A5B7GRX2_PORTR</name>